<dbReference type="AlphaFoldDB" id="A0AAJ8DZA7"/>
<accession>A0AAJ8DZA7</accession>
<organism evidence="1">
    <name type="scientific">Aspergillus niger</name>
    <dbReference type="NCBI Taxonomy" id="5061"/>
    <lineage>
        <taxon>Eukaryota</taxon>
        <taxon>Fungi</taxon>
        <taxon>Dikarya</taxon>
        <taxon>Ascomycota</taxon>
        <taxon>Pezizomycotina</taxon>
        <taxon>Eurotiomycetes</taxon>
        <taxon>Eurotiomycetidae</taxon>
        <taxon>Eurotiales</taxon>
        <taxon>Aspergillaceae</taxon>
        <taxon>Aspergillus</taxon>
        <taxon>Aspergillus subgen. Circumdati</taxon>
    </lineage>
</organism>
<reference evidence="1" key="2">
    <citation type="submission" date="2025-08" db="UniProtKB">
        <authorList>
            <consortium name="RefSeq"/>
        </authorList>
    </citation>
    <scope>IDENTIFICATION</scope>
</reference>
<protein>
    <submittedName>
        <fullName evidence="1">Uncharacterized protein</fullName>
    </submittedName>
</protein>
<gene>
    <name evidence="1" type="ORF">An07g05190</name>
</gene>
<name>A0AAJ8DZA7_ASPNG</name>
<dbReference type="RefSeq" id="XP_059600936.1">
    <property type="nucleotide sequence ID" value="XM_059748458.1"/>
</dbReference>
<dbReference type="GeneID" id="84591394"/>
<dbReference type="VEuPathDB" id="FungiDB:An07g05190"/>
<evidence type="ECO:0000313" key="1">
    <source>
        <dbReference type="RefSeq" id="XP_059600936.1"/>
    </source>
</evidence>
<proteinExistence type="predicted"/>
<sequence>MASTALAAKIIALATAQLGPLHDYLWVCLSKESGIAQPISV</sequence>
<dbReference type="KEGG" id="ang:An07g05190"/>
<reference evidence="1" key="1">
    <citation type="submission" date="2025-02" db="EMBL/GenBank/DDBJ databases">
        <authorList>
            <consortium name="NCBI Genome Project"/>
        </authorList>
    </citation>
    <scope>NUCLEOTIDE SEQUENCE</scope>
</reference>